<dbReference type="Pfam" id="PF25761">
    <property type="entry name" value="TPR_PATROL1"/>
    <property type="match status" value="1"/>
</dbReference>
<feature type="domain" description="MHD1" evidence="2">
    <location>
        <begin position="554"/>
        <end position="696"/>
    </location>
</feature>
<evidence type="ECO:0000313" key="4">
    <source>
        <dbReference type="EMBL" id="KAK4258413.1"/>
    </source>
</evidence>
<keyword evidence="5" id="KW-1185">Reference proteome</keyword>
<dbReference type="EMBL" id="JAWXYG010000012">
    <property type="protein sequence ID" value="KAK4258413.1"/>
    <property type="molecule type" value="Genomic_DNA"/>
</dbReference>
<accession>A0AAE1MDH9</accession>
<gene>
    <name evidence="4" type="ORF">QN277_007868</name>
</gene>
<evidence type="ECO:0000256" key="1">
    <source>
        <dbReference type="SAM" id="MobiDB-lite"/>
    </source>
</evidence>
<feature type="region of interest" description="Disordered" evidence="1">
    <location>
        <begin position="725"/>
        <end position="750"/>
    </location>
</feature>
<dbReference type="InterPro" id="IPR014772">
    <property type="entry name" value="Munc13_dom-2"/>
</dbReference>
<feature type="domain" description="MHD2" evidence="3">
    <location>
        <begin position="834"/>
        <end position="945"/>
    </location>
</feature>
<dbReference type="PROSITE" id="PS51258">
    <property type="entry name" value="MHD1"/>
    <property type="match status" value="1"/>
</dbReference>
<evidence type="ECO:0000259" key="2">
    <source>
        <dbReference type="PROSITE" id="PS51258"/>
    </source>
</evidence>
<protein>
    <submittedName>
        <fullName evidence="4">Uncharacterized protein</fullName>
    </submittedName>
</protein>
<dbReference type="PANTHER" id="PTHR31280">
    <property type="entry name" value="PROTEIN UNC-13 HOMOLOG"/>
    <property type="match status" value="1"/>
</dbReference>
<comment type="caution">
    <text evidence="4">The sequence shown here is derived from an EMBL/GenBank/DDBJ whole genome shotgun (WGS) entry which is preliminary data.</text>
</comment>
<dbReference type="AlphaFoldDB" id="A0AAE1MDH9"/>
<dbReference type="Proteomes" id="UP001293593">
    <property type="component" value="Unassembled WGS sequence"/>
</dbReference>
<dbReference type="InterPro" id="IPR057984">
    <property type="entry name" value="PATROL1_C"/>
</dbReference>
<evidence type="ECO:0000313" key="5">
    <source>
        <dbReference type="Proteomes" id="UP001293593"/>
    </source>
</evidence>
<dbReference type="PROSITE" id="PS51259">
    <property type="entry name" value="MHD2"/>
    <property type="match status" value="1"/>
</dbReference>
<dbReference type="InterPro" id="IPR014770">
    <property type="entry name" value="Munc13_1"/>
</dbReference>
<proteinExistence type="predicted"/>
<dbReference type="InterPro" id="IPR008528">
    <property type="entry name" value="unc-13_homologue"/>
</dbReference>
<evidence type="ECO:0000259" key="3">
    <source>
        <dbReference type="PROSITE" id="PS51259"/>
    </source>
</evidence>
<sequence length="1007" mass="113040">MGQHSRRESDPGPFLSTFSNDHPFFRRHLLCGDIFEKESDLVWPFEKIEGLDHNDTREAAYEIFFTACRSSPGFGGKTALTFYSSHENSEGGCSQAVAAQTSKVKRALGLKLLKVPSRRTLSSAMSGGLPSPVSPLSSGAFPVSCMLPPARPRRPMTLAEIMGQQMRVTEQSDSRLRKTLMRTLVGQMGRRAESIVLPLELLRHVKPSEFNDPQEYHLWQKRQIKLLEVGLLLHPLIPIEKSNPSIICLKEVINSAESKPLDTSKTSDTMKTLCNTVTNLARRNSGGDVCHWADGFPLNVHLYTCLLQAIFDMRDETSVLDEVDGLLDLMKKTWCSLGITRAIHNVCFTWVLFNQYIVTGQIESDLLCASHSMLNEVAKDVTSRDANSSSMHVKILNSVLRSMVGWAEKRLLNYHEFFVRGNVAQIENILPVLLLASDILSCEEGATLDSISSSSDRLDQYIRSSVRNAFKKMIKETNESYAKSELEVDAREVLLNVAQETEELAMKERHNYSPVLRKWHGTASAVAASTLHSCYGQVLNQYMNGVTTLTSGTVEVLERADKVEKVLVNLVVEDSVDCDDGGKTIVREMDPYEVDSIIVGLLRKWIHESLKTCTDVFQRVQEAETWNPKSKQEPYAQSAVELVKVANTTLEEFFRIPVGVHEDLVQELAVGLETLFREYMTSVAACGSKMSYIPSLPPLTRCRRGSKLSKMWRIRNPCSYGIEQEHQTIHSSNEPPENSLPPPPPSTSKGTQRLYIRLNTLHYLLTHIHAIAKSLSLHPNPNRRPFVATSLFEILVSSIHAACQHVSEIAAYRLIFLDSSLILYESLYVGDVANASIGPALRILEQNLILMLTILTEKAHMVAMKEVIKATFDAFLMVLLAGGSNRVYNRSDHQLIKDDFAGLKRLFVNCWEGLRVEDLVDKEAEVVEGVIALMGESTEQLMEDFSTVICETSGLGVIGNGQKLPMPPTRRRWHRSDPNTILRVLCHRNDRTANQFLKRTFQLARRK</sequence>
<organism evidence="4 5">
    <name type="scientific">Acacia crassicarpa</name>
    <name type="common">northern wattle</name>
    <dbReference type="NCBI Taxonomy" id="499986"/>
    <lineage>
        <taxon>Eukaryota</taxon>
        <taxon>Viridiplantae</taxon>
        <taxon>Streptophyta</taxon>
        <taxon>Embryophyta</taxon>
        <taxon>Tracheophyta</taxon>
        <taxon>Spermatophyta</taxon>
        <taxon>Magnoliopsida</taxon>
        <taxon>eudicotyledons</taxon>
        <taxon>Gunneridae</taxon>
        <taxon>Pentapetalae</taxon>
        <taxon>rosids</taxon>
        <taxon>fabids</taxon>
        <taxon>Fabales</taxon>
        <taxon>Fabaceae</taxon>
        <taxon>Caesalpinioideae</taxon>
        <taxon>mimosoid clade</taxon>
        <taxon>Acacieae</taxon>
        <taxon>Acacia</taxon>
    </lineage>
</organism>
<name>A0AAE1MDH9_9FABA</name>
<dbReference type="PANTHER" id="PTHR31280:SF1">
    <property type="entry name" value="OS03G0138600 PROTEIN"/>
    <property type="match status" value="1"/>
</dbReference>
<reference evidence="4" key="1">
    <citation type="submission" date="2023-10" db="EMBL/GenBank/DDBJ databases">
        <title>Chromosome-level genome of the transformable northern wattle, Acacia crassicarpa.</title>
        <authorList>
            <person name="Massaro I."/>
            <person name="Sinha N.R."/>
            <person name="Poethig S."/>
            <person name="Leichty A.R."/>
        </authorList>
    </citation>
    <scope>NUCLEOTIDE SEQUENCE</scope>
    <source>
        <strain evidence="4">Acra3RX</strain>
        <tissue evidence="4">Leaf</tissue>
    </source>
</reference>